<sequence>MKRLDFIYQKISEFDPDKKISASELADELGLSRANVSSDLNRLWKEGRIEKAEGRPTLFYAKRTNDTLYRAETSLDRLAKANKSLITPIEQAKAAVLYPPRGMHCLILGETGVGKSGFAGLIHEFAIDIGRLEKEAPFVVFNCADYANNPQLLYSQLFGVKKGAYTGADNDRRGLVEKADGGILFLDEVHRLPAEGQEIFFTFMDKGIFRRVGETEVERTAQVQIISATTENPESSLLKTFIRRIPMVIKLPSLVERGMEERYGLLMNLFREEAFRLGREIQISATAIHAFLSYHCPNNIGQLKTDIQLTCASAYADFISLKKKQLKVAVQDLPHHVKQGLLLAKERKAALDELVGTDHKCFVVQPTQDSISVEREPEDAADSVYEKIEQKIHELRNQGVSEEELEFDIENYFTRFIKGVHQRINKEDMSRIIDPIIIHLVEDIVRYAEARLGKILSQKVIFGLALHIQTSKERLAQGKQITNPHINSVRIKYKKEFAVALECVRMIEEAILMDLPIDEAGYLTMFFVLDDEGLQQERETIGVLVITHGSGGATAMVDVTNRLLVTEYAKAIDLPLEEEYMKVLDQAIKLARDMGPAGLLLLVDMGSLLGFGEIIEKEVGIPVKVISMVSTPHVIEATRKAMLGHSLEDVYRDVSTLALLQREEQPKEPAREYAPALAIVAACLSGEGSALFLKKMLETRLRYDNQLLEIVPLQLIDKTQARIQLKQIKDEQKVLCIVSNYILDKDLRCYGMDDVLNGEALQDIQQMIDHEEAFVKMVETLKEHLTMVEGQRVLEDVRTSLARIEERLHNVLVFDTRIGAYLHICCLIDRLKAGLPTVAYSGKESFLADNKKLHSVIRHELQPIVDQYEISISEDDVCFIMNFFLHNKTLV</sequence>
<keyword evidence="2" id="KW-0547">Nucleotide-binding</keyword>
<accession>A0ABR5N804</accession>
<feature type="coiled-coil region" evidence="5">
    <location>
        <begin position="378"/>
        <end position="405"/>
    </location>
</feature>
<evidence type="ECO:0000256" key="2">
    <source>
        <dbReference type="ARBA" id="ARBA00022741"/>
    </source>
</evidence>
<dbReference type="SUPFAM" id="SSF46785">
    <property type="entry name" value="Winged helix' DNA-binding domain"/>
    <property type="match status" value="1"/>
</dbReference>
<feature type="domain" description="PRD" evidence="8">
    <location>
        <begin position="432"/>
        <end position="537"/>
    </location>
</feature>
<organism evidence="9 10">
    <name type="scientific">Brevibacillus choshinensis</name>
    <dbReference type="NCBI Taxonomy" id="54911"/>
    <lineage>
        <taxon>Bacteria</taxon>
        <taxon>Bacillati</taxon>
        <taxon>Bacillota</taxon>
        <taxon>Bacilli</taxon>
        <taxon>Bacillales</taxon>
        <taxon>Paenibacillaceae</taxon>
        <taxon>Brevibacillus</taxon>
    </lineage>
</organism>
<dbReference type="InterPro" id="IPR036390">
    <property type="entry name" value="WH_DNA-bd_sf"/>
</dbReference>
<dbReference type="Gene3D" id="3.40.50.300">
    <property type="entry name" value="P-loop containing nucleotide triphosphate hydrolases"/>
    <property type="match status" value="1"/>
</dbReference>
<dbReference type="PANTHER" id="PTHR32071:SF38">
    <property type="entry name" value="PSP OPERON TRANSCRIPTIONAL ACTIVATOR"/>
    <property type="match status" value="1"/>
</dbReference>
<comment type="caution">
    <text evidence="9">The sequence shown here is derived from an EMBL/GenBank/DDBJ whole genome shotgun (WGS) entry which is preliminary data.</text>
</comment>
<keyword evidence="1" id="KW-0808">Transferase</keyword>
<evidence type="ECO:0000259" key="8">
    <source>
        <dbReference type="PROSITE" id="PS51372"/>
    </source>
</evidence>
<dbReference type="CDD" id="cd00009">
    <property type="entry name" value="AAA"/>
    <property type="match status" value="1"/>
</dbReference>
<keyword evidence="4" id="KW-0238">DNA-binding</keyword>
<dbReference type="PROSITE" id="PS50045">
    <property type="entry name" value="SIGMA54_INTERACT_4"/>
    <property type="match status" value="1"/>
</dbReference>
<evidence type="ECO:0000256" key="3">
    <source>
        <dbReference type="ARBA" id="ARBA00022840"/>
    </source>
</evidence>
<reference evidence="9 10" key="1">
    <citation type="submission" date="2015-09" db="EMBL/GenBank/DDBJ databases">
        <title>Genome sequencing project for genomic taxonomy and phylogenomics of Bacillus-like bacteria.</title>
        <authorList>
            <person name="Liu B."/>
            <person name="Wang J."/>
            <person name="Zhu Y."/>
            <person name="Liu G."/>
            <person name="Chen Q."/>
            <person name="Chen Z."/>
            <person name="Lan J."/>
            <person name="Che J."/>
            <person name="Ge C."/>
            <person name="Shi H."/>
            <person name="Pan Z."/>
            <person name="Liu X."/>
        </authorList>
    </citation>
    <scope>NUCLEOTIDE SEQUENCE [LARGE SCALE GENOMIC DNA]</scope>
    <source>
        <strain evidence="9 10">DSM 8552</strain>
    </source>
</reference>
<dbReference type="SUPFAM" id="SSF53062">
    <property type="entry name" value="PTS system fructose IIA component-like"/>
    <property type="match status" value="1"/>
</dbReference>
<evidence type="ECO:0000259" key="6">
    <source>
        <dbReference type="PROSITE" id="PS50045"/>
    </source>
</evidence>
<dbReference type="InterPro" id="IPR004701">
    <property type="entry name" value="PTS_EIIA_man-typ"/>
</dbReference>
<evidence type="ECO:0000256" key="1">
    <source>
        <dbReference type="ARBA" id="ARBA00022679"/>
    </source>
</evidence>
<dbReference type="InterPro" id="IPR036388">
    <property type="entry name" value="WH-like_DNA-bd_sf"/>
</dbReference>
<keyword evidence="10" id="KW-1185">Reference proteome</keyword>
<evidence type="ECO:0000256" key="4">
    <source>
        <dbReference type="ARBA" id="ARBA00023125"/>
    </source>
</evidence>
<dbReference type="SMART" id="SM00382">
    <property type="entry name" value="AAA"/>
    <property type="match status" value="1"/>
</dbReference>
<name>A0ABR5N804_BRECH</name>
<dbReference type="InterPro" id="IPR036662">
    <property type="entry name" value="PTS_EIIA_man-typ_sf"/>
</dbReference>
<gene>
    <name evidence="9" type="ORF">AN963_17790</name>
</gene>
<feature type="domain" description="PTS EIIA type-4" evidence="7">
    <location>
        <begin position="540"/>
        <end position="674"/>
    </location>
</feature>
<evidence type="ECO:0000259" key="7">
    <source>
        <dbReference type="PROSITE" id="PS51096"/>
    </source>
</evidence>
<dbReference type="InterPro" id="IPR002078">
    <property type="entry name" value="Sigma_54_int"/>
</dbReference>
<feature type="domain" description="PRD" evidence="8">
    <location>
        <begin position="788"/>
        <end position="891"/>
    </location>
</feature>
<dbReference type="InterPro" id="IPR011608">
    <property type="entry name" value="PRD"/>
</dbReference>
<dbReference type="PROSITE" id="PS51096">
    <property type="entry name" value="PTS_EIIA_TYPE_4"/>
    <property type="match status" value="1"/>
</dbReference>
<dbReference type="RefSeq" id="WP_055745857.1">
    <property type="nucleotide sequence ID" value="NZ_LJJB01000010.1"/>
</dbReference>
<dbReference type="InterPro" id="IPR036634">
    <property type="entry name" value="PRD_sf"/>
</dbReference>
<dbReference type="Gene3D" id="3.40.50.510">
    <property type="entry name" value="Phosphotransferase system, mannose-type IIA component"/>
    <property type="match status" value="1"/>
</dbReference>
<dbReference type="Proteomes" id="UP000051063">
    <property type="component" value="Unassembled WGS sequence"/>
</dbReference>
<evidence type="ECO:0000313" key="9">
    <source>
        <dbReference type="EMBL" id="KQL46760.1"/>
    </source>
</evidence>
<dbReference type="SUPFAM" id="SSF52540">
    <property type="entry name" value="P-loop containing nucleoside triphosphate hydrolases"/>
    <property type="match status" value="1"/>
</dbReference>
<keyword evidence="3" id="KW-0067">ATP-binding</keyword>
<dbReference type="Pfam" id="PF13412">
    <property type="entry name" value="HTH_24"/>
    <property type="match status" value="1"/>
</dbReference>
<dbReference type="InterPro" id="IPR003593">
    <property type="entry name" value="AAA+_ATPase"/>
</dbReference>
<protein>
    <submittedName>
        <fullName evidence="9">Transcriptional regulator</fullName>
    </submittedName>
</protein>
<dbReference type="Pfam" id="PF00874">
    <property type="entry name" value="PRD"/>
    <property type="match status" value="2"/>
</dbReference>
<dbReference type="InterPro" id="IPR027417">
    <property type="entry name" value="P-loop_NTPase"/>
</dbReference>
<dbReference type="PANTHER" id="PTHR32071">
    <property type="entry name" value="TRANSCRIPTIONAL REGULATORY PROTEIN"/>
    <property type="match status" value="1"/>
</dbReference>
<proteinExistence type="predicted"/>
<feature type="domain" description="Sigma-54 factor interaction" evidence="6">
    <location>
        <begin position="78"/>
        <end position="312"/>
    </location>
</feature>
<evidence type="ECO:0000313" key="10">
    <source>
        <dbReference type="Proteomes" id="UP000051063"/>
    </source>
</evidence>
<dbReference type="Gene3D" id="1.10.10.10">
    <property type="entry name" value="Winged helix-like DNA-binding domain superfamily/Winged helix DNA-binding domain"/>
    <property type="match status" value="1"/>
</dbReference>
<evidence type="ECO:0000256" key="5">
    <source>
        <dbReference type="SAM" id="Coils"/>
    </source>
</evidence>
<dbReference type="EMBL" id="LJJB01000010">
    <property type="protein sequence ID" value="KQL46760.1"/>
    <property type="molecule type" value="Genomic_DNA"/>
</dbReference>
<dbReference type="PROSITE" id="PS00676">
    <property type="entry name" value="SIGMA54_INTERACT_2"/>
    <property type="match status" value="1"/>
</dbReference>
<dbReference type="Pfam" id="PF00158">
    <property type="entry name" value="Sigma54_activat"/>
    <property type="match status" value="1"/>
</dbReference>
<keyword evidence="5" id="KW-0175">Coiled coil</keyword>
<dbReference type="SUPFAM" id="SSF63520">
    <property type="entry name" value="PTS-regulatory domain, PRD"/>
    <property type="match status" value="2"/>
</dbReference>
<dbReference type="InterPro" id="IPR025943">
    <property type="entry name" value="Sigma_54_int_dom_ATP-bd_2"/>
</dbReference>
<dbReference type="Gene3D" id="1.10.1790.10">
    <property type="entry name" value="PRD domain"/>
    <property type="match status" value="2"/>
</dbReference>
<dbReference type="PROSITE" id="PS51372">
    <property type="entry name" value="PRD_2"/>
    <property type="match status" value="2"/>
</dbReference>